<dbReference type="Pfam" id="PF03480">
    <property type="entry name" value="DctP"/>
    <property type="match status" value="1"/>
</dbReference>
<keyword evidence="7" id="KW-1185">Reference proteome</keyword>
<dbReference type="InterPro" id="IPR004682">
    <property type="entry name" value="TRAP_DctP"/>
</dbReference>
<evidence type="ECO:0000313" key="7">
    <source>
        <dbReference type="Proteomes" id="UP001254257"/>
    </source>
</evidence>
<reference evidence="6 7" key="1">
    <citation type="submission" date="2023-09" db="EMBL/GenBank/DDBJ databases">
        <title>Whole genome shotgun sequencing (WGS) of Bosea sp. ZW T0_25, isolated from stored onions (Allium cepa).</title>
        <authorList>
            <person name="Stoll D.A."/>
            <person name="Huch M."/>
        </authorList>
    </citation>
    <scope>NUCLEOTIDE SEQUENCE [LARGE SCALE GENOMIC DNA]</scope>
    <source>
        <strain evidence="6 7">ZW T0_25</strain>
    </source>
</reference>
<dbReference type="InterPro" id="IPR038404">
    <property type="entry name" value="TRAP_DctP_sf"/>
</dbReference>
<comment type="similarity">
    <text evidence="2">Belongs to the bacterial solute-binding protein 7 family.</text>
</comment>
<evidence type="ECO:0000256" key="1">
    <source>
        <dbReference type="ARBA" id="ARBA00004196"/>
    </source>
</evidence>
<dbReference type="NCBIfam" id="NF037995">
    <property type="entry name" value="TRAP_S1"/>
    <property type="match status" value="1"/>
</dbReference>
<evidence type="ECO:0000313" key="6">
    <source>
        <dbReference type="EMBL" id="MDU0340557.1"/>
    </source>
</evidence>
<evidence type="ECO:0000256" key="2">
    <source>
        <dbReference type="ARBA" id="ARBA00009023"/>
    </source>
</evidence>
<name>A0ABU3S853_9HYPH</name>
<dbReference type="Gene3D" id="3.40.190.170">
    <property type="entry name" value="Bacterial extracellular solute-binding protein, family 7"/>
    <property type="match status" value="1"/>
</dbReference>
<dbReference type="InterPro" id="IPR018389">
    <property type="entry name" value="DctP_fam"/>
</dbReference>
<dbReference type="PIRSF" id="PIRSF006470">
    <property type="entry name" value="DctB"/>
    <property type="match status" value="1"/>
</dbReference>
<keyword evidence="4 5" id="KW-0732">Signal</keyword>
<comment type="subcellular location">
    <subcellularLocation>
        <location evidence="1">Cell envelope</location>
    </subcellularLocation>
</comment>
<protein>
    <submittedName>
        <fullName evidence="6">TRAP transporter substrate-binding protein</fullName>
    </submittedName>
</protein>
<accession>A0ABU3S853</accession>
<proteinExistence type="inferred from homology"/>
<gene>
    <name evidence="6" type="ORF">RKE40_11715</name>
</gene>
<dbReference type="EMBL" id="JAWDID010000014">
    <property type="protein sequence ID" value="MDU0340557.1"/>
    <property type="molecule type" value="Genomic_DNA"/>
</dbReference>
<evidence type="ECO:0000256" key="4">
    <source>
        <dbReference type="ARBA" id="ARBA00022729"/>
    </source>
</evidence>
<dbReference type="PANTHER" id="PTHR33376:SF4">
    <property type="entry name" value="SIALIC ACID-BINDING PERIPLASMIC PROTEIN SIAP"/>
    <property type="match status" value="1"/>
</dbReference>
<dbReference type="CDD" id="cd13603">
    <property type="entry name" value="PBP2_TRAP_Siap_TeaA_like"/>
    <property type="match status" value="1"/>
</dbReference>
<keyword evidence="3" id="KW-0813">Transport</keyword>
<dbReference type="PANTHER" id="PTHR33376">
    <property type="match status" value="1"/>
</dbReference>
<comment type="caution">
    <text evidence="6">The sequence shown here is derived from an EMBL/GenBank/DDBJ whole genome shotgun (WGS) entry which is preliminary data.</text>
</comment>
<sequence>MKHLLRSAAVAALGTLAASAAQAQTTQLRFAHMNGAQHSVNLGALKLKEAVEARTNGRVQIGVFPSGQLGESTAVGEQISLGSALIGQLSTGVLSDYVPDYSVLVYPFLFKDFGQIKAFLATDMPKQWAKELEKNNLKLLCYMSFGTRDLYTRNKMVRVPADMTGQKFRVQPTTIYTELARSMGATPTPMPWPEIYSALSQGVIDAAEAPPNAIVDQKHYEHAKMYMKTNHIVDVSPIVMSLSAFNRLSKDDQAAVAEESQKACDWMSEDTAKAYDSSIQVLKSRGMTIVEDVDRAAFAKRAEAIEKAFPKWTPNLVSKVKAAIGSQ</sequence>
<feature type="chain" id="PRO_5047061600" evidence="5">
    <location>
        <begin position="24"/>
        <end position="327"/>
    </location>
</feature>
<evidence type="ECO:0000256" key="5">
    <source>
        <dbReference type="SAM" id="SignalP"/>
    </source>
</evidence>
<dbReference type="Proteomes" id="UP001254257">
    <property type="component" value="Unassembled WGS sequence"/>
</dbReference>
<evidence type="ECO:0000256" key="3">
    <source>
        <dbReference type="ARBA" id="ARBA00022448"/>
    </source>
</evidence>
<feature type="signal peptide" evidence="5">
    <location>
        <begin position="1"/>
        <end position="23"/>
    </location>
</feature>
<organism evidence="6 7">
    <name type="scientific">Bosea rubneri</name>
    <dbReference type="NCBI Taxonomy" id="3075434"/>
    <lineage>
        <taxon>Bacteria</taxon>
        <taxon>Pseudomonadati</taxon>
        <taxon>Pseudomonadota</taxon>
        <taxon>Alphaproteobacteria</taxon>
        <taxon>Hyphomicrobiales</taxon>
        <taxon>Boseaceae</taxon>
        <taxon>Bosea</taxon>
    </lineage>
</organism>
<dbReference type="RefSeq" id="WP_316018424.1">
    <property type="nucleotide sequence ID" value="NZ_JAWDID010000014.1"/>
</dbReference>